<dbReference type="SUPFAM" id="SSF109854">
    <property type="entry name" value="DinB/YfiT-like putative metalloenzymes"/>
    <property type="match status" value="1"/>
</dbReference>
<dbReference type="RefSeq" id="WP_122199473.1">
    <property type="nucleotide sequence ID" value="NZ_JBHSKC010000009.1"/>
</dbReference>
<dbReference type="InterPro" id="IPR024344">
    <property type="entry name" value="MDMPI_metal-binding"/>
</dbReference>
<dbReference type="Gene3D" id="1.20.120.450">
    <property type="entry name" value="dinb family like domain"/>
    <property type="match status" value="1"/>
</dbReference>
<name>A0A3M2LGY2_9ACTN</name>
<dbReference type="NCBIfam" id="TIGR03083">
    <property type="entry name" value="maleylpyruvate isomerase family mycothiol-dependent enzyme"/>
    <property type="match status" value="1"/>
</dbReference>
<organism evidence="2 3">
    <name type="scientific">Actinomadura harenae</name>
    <dbReference type="NCBI Taxonomy" id="2483351"/>
    <lineage>
        <taxon>Bacteria</taxon>
        <taxon>Bacillati</taxon>
        <taxon>Actinomycetota</taxon>
        <taxon>Actinomycetes</taxon>
        <taxon>Streptosporangiales</taxon>
        <taxon>Thermomonosporaceae</taxon>
        <taxon>Actinomadura</taxon>
    </lineage>
</organism>
<evidence type="ECO:0000259" key="1">
    <source>
        <dbReference type="Pfam" id="PF11716"/>
    </source>
</evidence>
<dbReference type="Proteomes" id="UP000282674">
    <property type="component" value="Unassembled WGS sequence"/>
</dbReference>
<evidence type="ECO:0000313" key="3">
    <source>
        <dbReference type="Proteomes" id="UP000282674"/>
    </source>
</evidence>
<dbReference type="Pfam" id="PF11716">
    <property type="entry name" value="MDMPI_N"/>
    <property type="match status" value="1"/>
</dbReference>
<gene>
    <name evidence="2" type="ORF">EBO15_38885</name>
</gene>
<accession>A0A3M2LGY2</accession>
<feature type="domain" description="Mycothiol-dependent maleylpyruvate isomerase metal-binding" evidence="1">
    <location>
        <begin position="15"/>
        <end position="135"/>
    </location>
</feature>
<dbReference type="EMBL" id="RFFG01000140">
    <property type="protein sequence ID" value="RMI36336.1"/>
    <property type="molecule type" value="Genomic_DNA"/>
</dbReference>
<dbReference type="InterPro" id="IPR017517">
    <property type="entry name" value="Maleyloyr_isom"/>
</dbReference>
<dbReference type="OrthoDB" id="5178565at2"/>
<protein>
    <submittedName>
        <fullName evidence="2">Maleylpyruvate isomerase family mycothiol-dependent enzyme</fullName>
    </submittedName>
</protein>
<sequence>MIRRLDRDTTVQGLMAEFRAFADLIGGLSDAEWNAPTRCDGWLVRDVAAHVLGNVVDVITGTPGDRSPDDQAAALRGGTPAEHATALRAAVDRLEPRFARLTDELWAAPGPVDRTIGNGVTMLWYDAYVHTDDVRAALGRPAETGPGLDAALSWLRDELEGRVAVTLRLDGFPEAEVGGGGTVVTGDPHRFVLVATGRLDASVLGLPAEVNVHGG</sequence>
<evidence type="ECO:0000313" key="2">
    <source>
        <dbReference type="EMBL" id="RMI36336.1"/>
    </source>
</evidence>
<keyword evidence="3" id="KW-1185">Reference proteome</keyword>
<proteinExistence type="predicted"/>
<comment type="caution">
    <text evidence="2">The sequence shown here is derived from an EMBL/GenBank/DDBJ whole genome shotgun (WGS) entry which is preliminary data.</text>
</comment>
<dbReference type="GO" id="GO:0046872">
    <property type="term" value="F:metal ion binding"/>
    <property type="evidence" value="ECO:0007669"/>
    <property type="project" value="InterPro"/>
</dbReference>
<keyword evidence="2" id="KW-0670">Pyruvate</keyword>
<dbReference type="AlphaFoldDB" id="A0A3M2LGY2"/>
<dbReference type="GO" id="GO:0016853">
    <property type="term" value="F:isomerase activity"/>
    <property type="evidence" value="ECO:0007669"/>
    <property type="project" value="UniProtKB-KW"/>
</dbReference>
<keyword evidence="2" id="KW-0413">Isomerase</keyword>
<reference evidence="2 3" key="1">
    <citation type="submission" date="2018-10" db="EMBL/GenBank/DDBJ databases">
        <title>Isolation from soil.</title>
        <authorList>
            <person name="Hu J."/>
        </authorList>
    </citation>
    <scope>NUCLEOTIDE SEQUENCE [LARGE SCALE GENOMIC DNA]</scope>
    <source>
        <strain evidence="2 3">NEAU-Ht49</strain>
    </source>
</reference>
<dbReference type="InterPro" id="IPR034660">
    <property type="entry name" value="DinB/YfiT-like"/>
</dbReference>